<sequence length="64" mass="6200">MLSVCGRRGGAGRGAGAPRYRESRCPGRAAPAGGGTPRPSLITRSSIHCHRGGAGRGGAGGAGD</sequence>
<evidence type="ECO:0000313" key="2">
    <source>
        <dbReference type="EMBL" id="MPC89138.1"/>
    </source>
</evidence>
<feature type="region of interest" description="Disordered" evidence="1">
    <location>
        <begin position="1"/>
        <end position="64"/>
    </location>
</feature>
<organism evidence="2 3">
    <name type="scientific">Portunus trituberculatus</name>
    <name type="common">Swimming crab</name>
    <name type="synonym">Neptunus trituberculatus</name>
    <dbReference type="NCBI Taxonomy" id="210409"/>
    <lineage>
        <taxon>Eukaryota</taxon>
        <taxon>Metazoa</taxon>
        <taxon>Ecdysozoa</taxon>
        <taxon>Arthropoda</taxon>
        <taxon>Crustacea</taxon>
        <taxon>Multicrustacea</taxon>
        <taxon>Malacostraca</taxon>
        <taxon>Eumalacostraca</taxon>
        <taxon>Eucarida</taxon>
        <taxon>Decapoda</taxon>
        <taxon>Pleocyemata</taxon>
        <taxon>Brachyura</taxon>
        <taxon>Eubrachyura</taxon>
        <taxon>Portunoidea</taxon>
        <taxon>Portunidae</taxon>
        <taxon>Portuninae</taxon>
        <taxon>Portunus</taxon>
    </lineage>
</organism>
<evidence type="ECO:0000256" key="1">
    <source>
        <dbReference type="SAM" id="MobiDB-lite"/>
    </source>
</evidence>
<gene>
    <name evidence="2" type="ORF">E2C01_084071</name>
</gene>
<dbReference type="AlphaFoldDB" id="A0A5B7J878"/>
<proteinExistence type="predicted"/>
<comment type="caution">
    <text evidence="2">The sequence shown here is derived from an EMBL/GenBank/DDBJ whole genome shotgun (WGS) entry which is preliminary data.</text>
</comment>
<dbReference type="EMBL" id="VSRR010080027">
    <property type="protein sequence ID" value="MPC89138.1"/>
    <property type="molecule type" value="Genomic_DNA"/>
</dbReference>
<reference evidence="2 3" key="1">
    <citation type="submission" date="2019-05" db="EMBL/GenBank/DDBJ databases">
        <title>Another draft genome of Portunus trituberculatus and its Hox gene families provides insights of decapod evolution.</title>
        <authorList>
            <person name="Jeong J.-H."/>
            <person name="Song I."/>
            <person name="Kim S."/>
            <person name="Choi T."/>
            <person name="Kim D."/>
            <person name="Ryu S."/>
            <person name="Kim W."/>
        </authorList>
    </citation>
    <scope>NUCLEOTIDE SEQUENCE [LARGE SCALE GENOMIC DNA]</scope>
    <source>
        <tissue evidence="2">Muscle</tissue>
    </source>
</reference>
<feature type="compositionally biased region" description="Gly residues" evidence="1">
    <location>
        <begin position="54"/>
        <end position="64"/>
    </location>
</feature>
<dbReference type="Proteomes" id="UP000324222">
    <property type="component" value="Unassembled WGS sequence"/>
</dbReference>
<protein>
    <submittedName>
        <fullName evidence="2">Uncharacterized protein</fullName>
    </submittedName>
</protein>
<evidence type="ECO:0000313" key="3">
    <source>
        <dbReference type="Proteomes" id="UP000324222"/>
    </source>
</evidence>
<accession>A0A5B7J878</accession>
<name>A0A5B7J878_PORTR</name>
<keyword evidence="3" id="KW-1185">Reference proteome</keyword>